<accession>G5PYV2</accession>
<dbReference type="EMBL" id="AFCS01000163">
    <property type="protein sequence ID" value="EHC82752.1"/>
    <property type="molecule type" value="Genomic_DNA"/>
</dbReference>
<name>G5PYV2_SALMO</name>
<protein>
    <submittedName>
        <fullName evidence="1">Protein YaiC</fullName>
    </submittedName>
</protein>
<comment type="caution">
    <text evidence="1">The sequence shown here is derived from an EMBL/GenBank/DDBJ whole genome shotgun (WGS) entry which is preliminary data.</text>
</comment>
<sequence>MFPKIMNDENFYRKAVEQAVAPPDSPDDRQRSGLRFARRIRWG</sequence>
<evidence type="ECO:0000313" key="1">
    <source>
        <dbReference type="EMBL" id="EHC82752.1"/>
    </source>
</evidence>
<organism evidence="1 2">
    <name type="scientific">Salmonella enterica subsp. enterica serovar Montevideo str. S5-403</name>
    <dbReference type="NCBI Taxonomy" id="913242"/>
    <lineage>
        <taxon>Bacteria</taxon>
        <taxon>Pseudomonadati</taxon>
        <taxon>Pseudomonadota</taxon>
        <taxon>Gammaproteobacteria</taxon>
        <taxon>Enterobacterales</taxon>
        <taxon>Enterobacteriaceae</taxon>
        <taxon>Salmonella</taxon>
    </lineage>
</organism>
<evidence type="ECO:0000313" key="2">
    <source>
        <dbReference type="Proteomes" id="UP000003221"/>
    </source>
</evidence>
<dbReference type="Proteomes" id="UP000003221">
    <property type="component" value="Unassembled WGS sequence"/>
</dbReference>
<gene>
    <name evidence="1" type="ORF">LTSEMON_0600</name>
</gene>
<proteinExistence type="predicted"/>
<dbReference type="PATRIC" id="fig|913242.3.peg.605"/>
<dbReference type="AlphaFoldDB" id="G5PYV2"/>
<reference evidence="1 2" key="1">
    <citation type="journal article" date="2011" name="BMC Genomics">
        <title>Genome sequencing reveals diversification of virulence factor content and possible host adaptation in distinct subpopulations of Salmonella enterica.</title>
        <authorList>
            <person name="den Bakker H.C."/>
            <person name="Moreno Switt A.I."/>
            <person name="Govoni G."/>
            <person name="Cummings C.A."/>
            <person name="Ranieri M.L."/>
            <person name="Degoricija L."/>
            <person name="Hoelzer K."/>
            <person name="Rodriguez-Rivera L.D."/>
            <person name="Brown S."/>
            <person name="Bolchacova E."/>
            <person name="Furtado M.R."/>
            <person name="Wiedmann M."/>
        </authorList>
    </citation>
    <scope>NUCLEOTIDE SEQUENCE [LARGE SCALE GENOMIC DNA]</scope>
    <source>
        <strain evidence="1 2">S5-403</strain>
    </source>
</reference>